<feature type="transmembrane region" description="Helical" evidence="1">
    <location>
        <begin position="24"/>
        <end position="43"/>
    </location>
</feature>
<keyword evidence="2" id="KW-0808">Transferase</keyword>
<protein>
    <submittedName>
        <fullName evidence="2">Protein kinase</fullName>
    </submittedName>
</protein>
<organism evidence="2 3">
    <name type="scientific">Cellulomonas gilvus (strain ATCC 13127 / NRRL B-14078)</name>
    <name type="common">Cellvibrio gilvus</name>
    <dbReference type="NCBI Taxonomy" id="593907"/>
    <lineage>
        <taxon>Bacteria</taxon>
        <taxon>Bacillati</taxon>
        <taxon>Actinomycetota</taxon>
        <taxon>Actinomycetes</taxon>
        <taxon>Micrococcales</taxon>
        <taxon>Cellulomonadaceae</taxon>
        <taxon>Cellulomonas</taxon>
    </lineage>
</organism>
<dbReference type="Proteomes" id="UP000000485">
    <property type="component" value="Chromosome"/>
</dbReference>
<reference evidence="3" key="1">
    <citation type="submission" date="2011-04" db="EMBL/GenBank/DDBJ databases">
        <title>Complete sequence of Cellvibrio gilvus ATCC 13127.</title>
        <authorList>
            <person name="Lucas S."/>
            <person name="Han J."/>
            <person name="Lapidus A."/>
            <person name="Cheng J.-F."/>
            <person name="Goodwin L."/>
            <person name="Pitluck S."/>
            <person name="Peters L."/>
            <person name="Munk A."/>
            <person name="Detter J.C."/>
            <person name="Han C."/>
            <person name="Tapia R."/>
            <person name="Land M."/>
            <person name="Hauser L."/>
            <person name="Kyrpides N."/>
            <person name="Ivanova N."/>
            <person name="Ovchinnikova G."/>
            <person name="Pagani I."/>
            <person name="Mead D."/>
            <person name="Brumm P."/>
            <person name="Woyke T."/>
        </authorList>
    </citation>
    <scope>NUCLEOTIDE SEQUENCE [LARGE SCALE GENOMIC DNA]</scope>
    <source>
        <strain evidence="3">ATCC 13127 / NRRL B-14078</strain>
    </source>
</reference>
<dbReference type="EMBL" id="CP002665">
    <property type="protein sequence ID" value="AEI11438.1"/>
    <property type="molecule type" value="Genomic_DNA"/>
</dbReference>
<dbReference type="KEGG" id="cga:Celgi_0919"/>
<dbReference type="HOGENOM" id="CLU_1913323_0_0_11"/>
<proteinExistence type="predicted"/>
<evidence type="ECO:0000313" key="3">
    <source>
        <dbReference type="Proteomes" id="UP000000485"/>
    </source>
</evidence>
<dbReference type="AlphaFoldDB" id="F8A019"/>
<sequence length="132" mass="13473">MSAWQPDAAALAAARRRELRVRRLTFGALAAVAVLVGVVVALVAEPAALGAVVGAAGLTAVLGALAWPGRPRAPRTDAARAAELARLDLAPVRAALADQGEIAAVRSVRRQVPWVSLAEAVAVVRGLPRPPG</sequence>
<keyword evidence="3" id="KW-1185">Reference proteome</keyword>
<keyword evidence="2" id="KW-0418">Kinase</keyword>
<keyword evidence="1" id="KW-1133">Transmembrane helix</keyword>
<dbReference type="GO" id="GO:0016301">
    <property type="term" value="F:kinase activity"/>
    <property type="evidence" value="ECO:0007669"/>
    <property type="project" value="UniProtKB-KW"/>
</dbReference>
<evidence type="ECO:0000256" key="1">
    <source>
        <dbReference type="SAM" id="Phobius"/>
    </source>
</evidence>
<dbReference type="STRING" id="593907.Celgi_0919"/>
<gene>
    <name evidence="2" type="ordered locus">Celgi_0919</name>
</gene>
<accession>F8A019</accession>
<keyword evidence="1" id="KW-0812">Transmembrane</keyword>
<evidence type="ECO:0000313" key="2">
    <source>
        <dbReference type="EMBL" id="AEI11438.1"/>
    </source>
</evidence>
<keyword evidence="1" id="KW-0472">Membrane</keyword>
<feature type="transmembrane region" description="Helical" evidence="1">
    <location>
        <begin position="49"/>
        <end position="67"/>
    </location>
</feature>
<dbReference type="RefSeq" id="WP_013882957.1">
    <property type="nucleotide sequence ID" value="NC_015671.1"/>
</dbReference>
<name>F8A019_CELGA</name>